<accession>E4US58</accession>
<dbReference type="eggNOG" id="ENOG502R9U0">
    <property type="taxonomic scope" value="Eukaryota"/>
</dbReference>
<dbReference type="InParanoid" id="E4US58"/>
<keyword evidence="1" id="KW-0732">Signal</keyword>
<dbReference type="GeneID" id="10028585"/>
<dbReference type="Proteomes" id="UP000002669">
    <property type="component" value="Unassembled WGS sequence"/>
</dbReference>
<evidence type="ECO:0000313" key="2">
    <source>
        <dbReference type="EMBL" id="EFR00476.1"/>
    </source>
</evidence>
<protein>
    <submittedName>
        <fullName evidence="2">Uncharacterized protein</fullName>
    </submittedName>
</protein>
<dbReference type="OrthoDB" id="4168500at2759"/>
<sequence length="83" mass="8795">MKSFLILALGLVSVTTALPTSQTPSTVVAQQAVCPMNTPCTHQENCTRFGRNCFCHNGGAEGAPGLCEDWVKFGQSISGGRHQ</sequence>
<evidence type="ECO:0000313" key="3">
    <source>
        <dbReference type="Proteomes" id="UP000002669"/>
    </source>
</evidence>
<organism evidence="3">
    <name type="scientific">Arthroderma gypseum (strain ATCC MYA-4604 / CBS 118893)</name>
    <name type="common">Microsporum gypseum</name>
    <dbReference type="NCBI Taxonomy" id="535722"/>
    <lineage>
        <taxon>Eukaryota</taxon>
        <taxon>Fungi</taxon>
        <taxon>Dikarya</taxon>
        <taxon>Ascomycota</taxon>
        <taxon>Pezizomycotina</taxon>
        <taxon>Eurotiomycetes</taxon>
        <taxon>Eurotiomycetidae</taxon>
        <taxon>Onygenales</taxon>
        <taxon>Arthrodermataceae</taxon>
        <taxon>Nannizzia</taxon>
    </lineage>
</organism>
<feature type="chain" id="PRO_5003190706" evidence="1">
    <location>
        <begin position="18"/>
        <end position="83"/>
    </location>
</feature>
<dbReference type="OMA" id="CANWVEL"/>
<dbReference type="VEuPathDB" id="FungiDB:MGYG_03478"/>
<name>E4US58_ARTGP</name>
<dbReference type="RefSeq" id="XP_003173306.1">
    <property type="nucleotide sequence ID" value="XM_003173258.1"/>
</dbReference>
<dbReference type="HOGENOM" id="CLU_2575571_0_0_1"/>
<dbReference type="EMBL" id="DS989824">
    <property type="protein sequence ID" value="EFR00476.1"/>
    <property type="molecule type" value="Genomic_DNA"/>
</dbReference>
<reference evidence="3" key="1">
    <citation type="journal article" date="2012" name="MBio">
        <title>Comparative genome analysis of Trichophyton rubrum and related dermatophytes reveals candidate genes involved in infection.</title>
        <authorList>
            <person name="Martinez D.A."/>
            <person name="Oliver B.G."/>
            <person name="Graeser Y."/>
            <person name="Goldberg J.M."/>
            <person name="Li W."/>
            <person name="Martinez-Rossi N.M."/>
            <person name="Monod M."/>
            <person name="Shelest E."/>
            <person name="Barton R.C."/>
            <person name="Birch E."/>
            <person name="Brakhage A.A."/>
            <person name="Chen Z."/>
            <person name="Gurr S.J."/>
            <person name="Heiman D."/>
            <person name="Heitman J."/>
            <person name="Kosti I."/>
            <person name="Rossi A."/>
            <person name="Saif S."/>
            <person name="Samalova M."/>
            <person name="Saunders C.W."/>
            <person name="Shea T."/>
            <person name="Summerbell R.C."/>
            <person name="Xu J."/>
            <person name="Young S."/>
            <person name="Zeng Q."/>
            <person name="Birren B.W."/>
            <person name="Cuomo C.A."/>
            <person name="White T.C."/>
        </authorList>
    </citation>
    <scope>NUCLEOTIDE SEQUENCE [LARGE SCALE GENOMIC DNA]</scope>
    <source>
        <strain evidence="3">ATCC MYA-4604 / CBS 118893</strain>
    </source>
</reference>
<feature type="signal peptide" evidence="1">
    <location>
        <begin position="1"/>
        <end position="17"/>
    </location>
</feature>
<keyword evidence="3" id="KW-1185">Reference proteome</keyword>
<evidence type="ECO:0000256" key="1">
    <source>
        <dbReference type="SAM" id="SignalP"/>
    </source>
</evidence>
<gene>
    <name evidence="2" type="ORF">MGYG_03478</name>
</gene>
<dbReference type="AlphaFoldDB" id="E4US58"/>
<proteinExistence type="predicted"/>